<name>A0A7U2QRA9_ASPFN</name>
<dbReference type="AlphaFoldDB" id="A0A7U2QRA9"/>
<dbReference type="InterPro" id="IPR044066">
    <property type="entry name" value="TRIAD_supradom"/>
</dbReference>
<dbReference type="InterPro" id="IPR013083">
    <property type="entry name" value="Znf_RING/FYVE/PHD"/>
</dbReference>
<keyword evidence="4" id="KW-0479">Metal-binding</keyword>
<comment type="catalytic activity">
    <reaction evidence="1">
        <text>[E2 ubiquitin-conjugating enzyme]-S-ubiquitinyl-L-cysteine + [acceptor protein]-L-lysine = [E2 ubiquitin-conjugating enzyme]-L-cysteine + [acceptor protein]-N(6)-ubiquitinyl-L-lysine.</text>
        <dbReference type="EC" id="2.3.2.31"/>
    </reaction>
</comment>
<dbReference type="PROSITE" id="PS00518">
    <property type="entry name" value="ZF_RING_1"/>
    <property type="match status" value="1"/>
</dbReference>
<feature type="region of interest" description="Disordered" evidence="9">
    <location>
        <begin position="1"/>
        <end position="39"/>
    </location>
</feature>
<reference evidence="12" key="1">
    <citation type="journal article" date="2021" name="G3 (Bethesda)">
        <title>Chromosome assembled and annotated genome sequence of Aspergillus flavus NRRL 3357.</title>
        <authorList>
            <person name="Skerker J.M."/>
            <person name="Pianalto K.M."/>
            <person name="Mondo S.J."/>
            <person name="Yang K."/>
            <person name="Arkin A.P."/>
            <person name="Keller N.P."/>
            <person name="Grigoriev I.V."/>
            <person name="Louise Glass N.L."/>
        </authorList>
    </citation>
    <scope>NUCLEOTIDE SEQUENCE [LARGE SCALE GENOMIC DNA]</scope>
    <source>
        <strain evidence="12">ATCC 200026 / FGSC A1120 / IAM 13836 / NRRL 3357 / JCM 12722 / SRRC 167</strain>
    </source>
</reference>
<dbReference type="GO" id="GO:0008270">
    <property type="term" value="F:zinc ion binding"/>
    <property type="evidence" value="ECO:0007669"/>
    <property type="project" value="UniProtKB-KW"/>
</dbReference>
<evidence type="ECO:0000256" key="8">
    <source>
        <dbReference type="ARBA" id="ARBA00022833"/>
    </source>
</evidence>
<evidence type="ECO:0000256" key="7">
    <source>
        <dbReference type="ARBA" id="ARBA00022786"/>
    </source>
</evidence>
<organism evidence="11 12">
    <name type="scientific">Aspergillus flavus (strain ATCC 200026 / FGSC A1120 / IAM 13836 / NRRL 3357 / JCM 12722 / SRRC 167)</name>
    <dbReference type="NCBI Taxonomy" id="332952"/>
    <lineage>
        <taxon>Eukaryota</taxon>
        <taxon>Fungi</taxon>
        <taxon>Dikarya</taxon>
        <taxon>Ascomycota</taxon>
        <taxon>Pezizomycotina</taxon>
        <taxon>Eurotiomycetes</taxon>
        <taxon>Eurotiomycetidae</taxon>
        <taxon>Eurotiales</taxon>
        <taxon>Aspergillaceae</taxon>
        <taxon>Aspergillus</taxon>
        <taxon>Aspergillus subgen. Circumdati</taxon>
    </lineage>
</organism>
<keyword evidence="3" id="KW-0808">Transferase</keyword>
<dbReference type="VEuPathDB" id="FungiDB:AFLA_012696"/>
<keyword evidence="8" id="KW-0862">Zinc</keyword>
<dbReference type="Pfam" id="PF26200">
    <property type="entry name" value="Rcat_RNF216"/>
    <property type="match status" value="1"/>
</dbReference>
<feature type="compositionally biased region" description="Polar residues" evidence="9">
    <location>
        <begin position="9"/>
        <end position="26"/>
    </location>
</feature>
<dbReference type="EMBL" id="CP044622">
    <property type="protein sequence ID" value="QRD81733.1"/>
    <property type="molecule type" value="Genomic_DNA"/>
</dbReference>
<dbReference type="Pfam" id="PF01485">
    <property type="entry name" value="IBR"/>
    <property type="match status" value="1"/>
</dbReference>
<evidence type="ECO:0000256" key="1">
    <source>
        <dbReference type="ARBA" id="ARBA00001798"/>
    </source>
</evidence>
<dbReference type="InterPro" id="IPR002867">
    <property type="entry name" value="IBR_dom"/>
</dbReference>
<sequence length="244" mass="27643">MQIRRYFTRSMSQPDSSTTGEVSPESQKTELAAPKTKKKKPAAKAKKLVQCAACTEPIERRATLKALCSHSYCYPCMSTFFESTLDGSSYFWPPRCCFEEIPLWLASACLSQDTTKRFKDKMTELKDTNKTYCSNPDCALYLAPSRCRDRFRVCNHCLQRTCTSCKESSHRGMCNNVPNDGTRQFLKLAAKKKRRNCPQCLRMLQRDQGCSALYCICGAAVCYECGNTLGQCTCKMGIKVPPRW</sequence>
<dbReference type="SUPFAM" id="SSF57850">
    <property type="entry name" value="RING/U-box"/>
    <property type="match status" value="2"/>
</dbReference>
<evidence type="ECO:0000256" key="5">
    <source>
        <dbReference type="ARBA" id="ARBA00022737"/>
    </source>
</evidence>
<protein>
    <recommendedName>
        <fullName evidence="2">RBR-type E3 ubiquitin transferase</fullName>
        <ecNumber evidence="2">2.3.2.31</ecNumber>
    </recommendedName>
</protein>
<dbReference type="InterPro" id="IPR017907">
    <property type="entry name" value="Znf_RING_CS"/>
</dbReference>
<dbReference type="CDD" id="cd20335">
    <property type="entry name" value="BRcat_RBR"/>
    <property type="match status" value="1"/>
</dbReference>
<evidence type="ECO:0000259" key="10">
    <source>
        <dbReference type="PROSITE" id="PS51873"/>
    </source>
</evidence>
<evidence type="ECO:0000256" key="2">
    <source>
        <dbReference type="ARBA" id="ARBA00012251"/>
    </source>
</evidence>
<evidence type="ECO:0000313" key="12">
    <source>
        <dbReference type="Proteomes" id="UP000596276"/>
    </source>
</evidence>
<dbReference type="PROSITE" id="PS51873">
    <property type="entry name" value="TRIAD"/>
    <property type="match status" value="1"/>
</dbReference>
<evidence type="ECO:0000256" key="4">
    <source>
        <dbReference type="ARBA" id="ARBA00022723"/>
    </source>
</evidence>
<dbReference type="PANTHER" id="PTHR11685">
    <property type="entry name" value="RBR FAMILY RING FINGER AND IBR DOMAIN-CONTAINING"/>
    <property type="match status" value="1"/>
</dbReference>
<dbReference type="Proteomes" id="UP000596276">
    <property type="component" value="Chromosome 2"/>
</dbReference>
<proteinExistence type="predicted"/>
<keyword evidence="5" id="KW-0677">Repeat</keyword>
<evidence type="ECO:0000256" key="9">
    <source>
        <dbReference type="SAM" id="MobiDB-lite"/>
    </source>
</evidence>
<dbReference type="EC" id="2.3.2.31" evidence="2"/>
<evidence type="ECO:0000256" key="6">
    <source>
        <dbReference type="ARBA" id="ARBA00022771"/>
    </source>
</evidence>
<dbReference type="InterPro" id="IPR031127">
    <property type="entry name" value="E3_UB_ligase_RBR"/>
</dbReference>
<keyword evidence="7" id="KW-0833">Ubl conjugation pathway</keyword>
<evidence type="ECO:0000313" key="11">
    <source>
        <dbReference type="EMBL" id="QRD81733.1"/>
    </source>
</evidence>
<feature type="domain" description="RING-type" evidence="10">
    <location>
        <begin position="47"/>
        <end position="244"/>
    </location>
</feature>
<evidence type="ECO:0000256" key="3">
    <source>
        <dbReference type="ARBA" id="ARBA00022679"/>
    </source>
</evidence>
<dbReference type="GO" id="GO:0016567">
    <property type="term" value="P:protein ubiquitination"/>
    <property type="evidence" value="ECO:0007669"/>
    <property type="project" value="InterPro"/>
</dbReference>
<dbReference type="Gene3D" id="3.30.40.10">
    <property type="entry name" value="Zinc/RING finger domain, C3HC4 (zinc finger)"/>
    <property type="match status" value="1"/>
</dbReference>
<keyword evidence="12" id="KW-1185">Reference proteome</keyword>
<keyword evidence="6" id="KW-0863">Zinc-finger</keyword>
<dbReference type="VEuPathDB" id="FungiDB:F9C07_1195676"/>
<dbReference type="GO" id="GO:0061630">
    <property type="term" value="F:ubiquitin protein ligase activity"/>
    <property type="evidence" value="ECO:0007669"/>
    <property type="project" value="UniProtKB-EC"/>
</dbReference>
<accession>A0A7U2QRA9</accession>
<gene>
    <name evidence="11" type="ORF">F9C07_1195676</name>
</gene>